<dbReference type="PANTHER" id="PTHR22775:SF3">
    <property type="entry name" value="SORTING NEXIN-13"/>
    <property type="match status" value="1"/>
</dbReference>
<dbReference type="Pfam" id="PF00615">
    <property type="entry name" value="RGS"/>
    <property type="match status" value="1"/>
</dbReference>
<evidence type="ECO:0000259" key="6">
    <source>
        <dbReference type="PROSITE" id="PS51207"/>
    </source>
</evidence>
<feature type="region of interest" description="Disordered" evidence="2">
    <location>
        <begin position="581"/>
        <end position="616"/>
    </location>
</feature>
<dbReference type="SMART" id="SM00313">
    <property type="entry name" value="PXA"/>
    <property type="match status" value="1"/>
</dbReference>
<keyword evidence="3" id="KW-0472">Membrane</keyword>
<dbReference type="GO" id="GO:0035091">
    <property type="term" value="F:phosphatidylinositol binding"/>
    <property type="evidence" value="ECO:0007669"/>
    <property type="project" value="InterPro"/>
</dbReference>
<dbReference type="PROSITE" id="PS51207">
    <property type="entry name" value="PXA"/>
    <property type="match status" value="1"/>
</dbReference>
<sequence>MAFLEIAEIQVSISCVLYAGALVGLLCWASWWRILLTLLLLSALGSLLFYKAARYLITAKSIHPDEIRSAHTKFTFLEQERWVHENERLHTVRESINICQSKSINGLLDELVDLILSVFIDSWYSSLSTDRAFQNSLKRELVQILGCVKTRTQKADIPSILVLKVLPILNTHFKQFAQNIPHDNKSYSYESQVKFVRSLGKNVHEDISIVHSKADRVRENAFFRRLAGKALSSVLSEEEVESTIVTSILREVLGSSILGNLIEMLAEGDFLNQMLIKFMGDSLQRRSQVKRLREALEKHTKRPDAQLSGSPAVVAPPSLKGKLTKSDYLAALQFIEVASGEDLRSLLHEVNTKMSSISNASDPEEATLIAAISHKVKSKLKKLGDSSTLHDILSHSHSREEFFDYLDHVGAGKLIELYVSINDLKTPLVTADSDDYHSLEFADEESIKSIYDKFLENEELSLDNIDLAAIKSYLKDLSGLNDAKRSLFNIQQKVFGILLFDYLPRYLPSKSPQVHRSEMITGGASADTSLVQYDVSSVDHESLERPISPAVYEAVQESLEQILNSKGQKAANLAVSRSQTSSNLGSLSSSGHPSIMAGLTSSNSKRNWPNDDPDGAYLHELLTDTTSDNESIISNETQSDSDNSRLSSSEILMAAPGDLSISEKLRTIDKEINSLREQVNITFPLLRKAELTNNVSELNILKRLQQGLEREIASKELQRQHWIIQENENSLFGKSKIRIPSYMSETKNRSEYIIYIIEVQKFSHDDPSEIVAGWVVARRFSQFYQLHEYLKRKSPKVSSIKFPKKSVLNFQKKQLLEIRRQALEKYLQEILNIPEVCSDPILRSFLSSENFSFGSIRQPKRQIDDLFGGLAVRFQNPLSTPEQVSSDRPNENLIESIKEMQKELKQFDDSQLQSSGKVPFVKPISDLLIDLFDIGSSKSWIRGRALLILLQQVLGSAVEKKVPVIIKTYMNDSVLVSNCIRSLKETMFPEGKFSEPPPVRNDIQRNKTREEARAIFEIYLEETCGKLFGSTNTRARSRVIFELFQNDILNKSLLFQVIEVLVAELFPNEKQS</sequence>
<organism evidence="7">
    <name type="scientific">Candidozyma auris</name>
    <name type="common">Yeast</name>
    <name type="synonym">Candida auris</name>
    <dbReference type="NCBI Taxonomy" id="498019"/>
    <lineage>
        <taxon>Eukaryota</taxon>
        <taxon>Fungi</taxon>
        <taxon>Dikarya</taxon>
        <taxon>Ascomycota</taxon>
        <taxon>Saccharomycotina</taxon>
        <taxon>Pichiomycetes</taxon>
        <taxon>Metschnikowiaceae</taxon>
        <taxon>Candidozyma</taxon>
    </lineage>
</organism>
<dbReference type="InterPro" id="IPR036305">
    <property type="entry name" value="RGS_sf"/>
</dbReference>
<dbReference type="InterPro" id="IPR044926">
    <property type="entry name" value="RGS_subdomain_2"/>
</dbReference>
<name>A0A2H0ZYF3_CANAR</name>
<dbReference type="SUPFAM" id="SSF64268">
    <property type="entry name" value="PX domain"/>
    <property type="match status" value="1"/>
</dbReference>
<evidence type="ECO:0000256" key="2">
    <source>
        <dbReference type="SAM" id="MobiDB-lite"/>
    </source>
</evidence>
<reference evidence="7" key="1">
    <citation type="journal article" date="2017" name="Clin. Infect. Dis.">
        <title>Simultaneous emergence of multidrug-resistant Candida auris on 3 continents confirmed by whole-genome sequencing and epidemiological analyses.</title>
        <authorList>
            <person name="Lockhart S.R."/>
            <person name="Etienne K.A."/>
            <person name="Vallabhaneni S."/>
            <person name="Farooqi J."/>
            <person name="Chowdhary A."/>
            <person name="Govender N.P."/>
            <person name="Colombo A.L."/>
            <person name="Calvo B."/>
            <person name="Cuomo C.A."/>
            <person name="Desjardins C.A."/>
            <person name="Berkow E.L."/>
            <person name="Castanheira M."/>
            <person name="Magobo R.E."/>
            <person name="Jabeen K."/>
            <person name="Asghar R.J."/>
            <person name="Meis J.F."/>
            <person name="Jackson B."/>
            <person name="Chiller T."/>
            <person name="Litvintseva A.P."/>
        </authorList>
    </citation>
    <scope>NUCLEOTIDE SEQUENCE [LARGE SCALE GENOMIC DNA]</scope>
    <source>
        <strain evidence="7">B8441</strain>
    </source>
</reference>
<dbReference type="VEuPathDB" id="FungiDB:CJI97_002429"/>
<feature type="domain" description="PXA" evidence="6">
    <location>
        <begin position="101"/>
        <end position="283"/>
    </location>
</feature>
<keyword evidence="3" id="KW-0812">Transmembrane</keyword>
<evidence type="ECO:0000259" key="5">
    <source>
        <dbReference type="PROSITE" id="PS50195"/>
    </source>
</evidence>
<feature type="compositionally biased region" description="Polar residues" evidence="2">
    <location>
        <begin position="627"/>
        <end position="638"/>
    </location>
</feature>
<dbReference type="Pfam" id="PF08628">
    <property type="entry name" value="Nexin_C"/>
    <property type="match status" value="1"/>
</dbReference>
<feature type="domain" description="PX" evidence="5">
    <location>
        <begin position="733"/>
        <end position="853"/>
    </location>
</feature>
<evidence type="ECO:0000256" key="3">
    <source>
        <dbReference type="SAM" id="Phobius"/>
    </source>
</evidence>
<dbReference type="SUPFAM" id="SSF48097">
    <property type="entry name" value="Regulator of G-protein signaling, RGS"/>
    <property type="match status" value="1"/>
</dbReference>
<dbReference type="SMART" id="SM00312">
    <property type="entry name" value="PX"/>
    <property type="match status" value="1"/>
</dbReference>
<feature type="transmembrane region" description="Helical" evidence="3">
    <location>
        <begin position="6"/>
        <end position="27"/>
    </location>
</feature>
<comment type="similarity">
    <text evidence="1">Belongs to the sorting nexin family.</text>
</comment>
<protein>
    <submittedName>
        <fullName evidence="7">Uncharacterized protein</fullName>
    </submittedName>
</protein>
<dbReference type="InterPro" id="IPR001683">
    <property type="entry name" value="PX_dom"/>
</dbReference>
<dbReference type="VEuPathDB" id="FungiDB:CJI96_0000229"/>
<evidence type="ECO:0000259" key="4">
    <source>
        <dbReference type="PROSITE" id="PS50132"/>
    </source>
</evidence>
<accession>A0A2H0ZYF3</accession>
<dbReference type="Proteomes" id="UP000825438">
    <property type="component" value="Chromosome I"/>
</dbReference>
<dbReference type="CDD" id="cd06876">
    <property type="entry name" value="PX_MDM1p"/>
    <property type="match status" value="1"/>
</dbReference>
<feature type="compositionally biased region" description="Low complexity" evidence="2">
    <location>
        <begin position="581"/>
        <end position="594"/>
    </location>
</feature>
<dbReference type="AlphaFoldDB" id="A0A2H0ZYF3"/>
<feature type="domain" description="RGS" evidence="4">
    <location>
        <begin position="388"/>
        <end position="509"/>
    </location>
</feature>
<dbReference type="PROSITE" id="PS50195">
    <property type="entry name" value="PX"/>
    <property type="match status" value="1"/>
</dbReference>
<dbReference type="InterPro" id="IPR003114">
    <property type="entry name" value="Phox_assoc"/>
</dbReference>
<dbReference type="Pfam" id="PF00787">
    <property type="entry name" value="PX"/>
    <property type="match status" value="1"/>
</dbReference>
<dbReference type="PANTHER" id="PTHR22775">
    <property type="entry name" value="SORTING NEXIN"/>
    <property type="match status" value="1"/>
</dbReference>
<evidence type="ECO:0000256" key="1">
    <source>
        <dbReference type="ARBA" id="ARBA00010883"/>
    </source>
</evidence>
<reference evidence="8" key="3">
    <citation type="submission" date="2021-06" db="EMBL/GenBank/DDBJ databases">
        <title>Candida auris outbreak in lebanese hospital.</title>
        <authorList>
            <person name="Finianos M."/>
        </authorList>
    </citation>
    <scope>NUCLEOTIDE SEQUENCE</scope>
    <source>
        <strain evidence="8">CA7LBN</strain>
    </source>
</reference>
<dbReference type="OMA" id="AMYVVEV"/>
<dbReference type="InterPro" id="IPR013937">
    <property type="entry name" value="Sorting_nexin_C"/>
</dbReference>
<gene>
    <name evidence="7" type="ORF">B9J08_001768</name>
    <name evidence="8" type="ORF">CA7LBN_001446</name>
</gene>
<evidence type="ECO:0000313" key="8">
    <source>
        <dbReference type="EMBL" id="QWW22700.1"/>
    </source>
</evidence>
<dbReference type="Gene3D" id="1.10.167.10">
    <property type="entry name" value="Regulator of G-protein Signalling 4, domain 2"/>
    <property type="match status" value="1"/>
</dbReference>
<dbReference type="VEuPathDB" id="FungiDB:CJJ09_001711"/>
<keyword evidence="3" id="KW-1133">Transmembrane helix</keyword>
<dbReference type="Pfam" id="PF02194">
    <property type="entry name" value="PXA"/>
    <property type="match status" value="1"/>
</dbReference>
<dbReference type="EMBL" id="PEKT02000004">
    <property type="protein sequence ID" value="PIS55664.1"/>
    <property type="molecule type" value="Genomic_DNA"/>
</dbReference>
<proteinExistence type="inferred from homology"/>
<dbReference type="STRING" id="498019.A0A2H0ZYF3"/>
<dbReference type="VEuPathDB" id="FungiDB:CJJ07_002717"/>
<dbReference type="EMBL" id="CP076749">
    <property type="protein sequence ID" value="QWW22700.1"/>
    <property type="molecule type" value="Genomic_DNA"/>
</dbReference>
<reference evidence="7" key="2">
    <citation type="submission" date="2017-11" db="EMBL/GenBank/DDBJ databases">
        <title>Candida auris genome assembly and annotation.</title>
        <authorList>
            <person name="Munoz J.F."/>
            <person name="Gade L.G."/>
            <person name="Chow N.A."/>
            <person name="Litvintseva A.P."/>
            <person name="Loparev V.N."/>
            <person name="Cuomo C.A."/>
        </authorList>
    </citation>
    <scope>NUCLEOTIDE SEQUENCE</scope>
    <source>
        <strain evidence="7">B8441</strain>
    </source>
</reference>
<dbReference type="InterPro" id="IPR016137">
    <property type="entry name" value="RGS"/>
</dbReference>
<dbReference type="InterPro" id="IPR036871">
    <property type="entry name" value="PX_dom_sf"/>
</dbReference>
<dbReference type="VEuPathDB" id="FungiDB:B9J08_001768"/>
<dbReference type="PROSITE" id="PS50132">
    <property type="entry name" value="RGS"/>
    <property type="match status" value="1"/>
</dbReference>
<evidence type="ECO:0000313" key="7">
    <source>
        <dbReference type="EMBL" id="PIS55664.1"/>
    </source>
</evidence>
<dbReference type="Gene3D" id="3.30.1520.10">
    <property type="entry name" value="Phox-like domain"/>
    <property type="match status" value="1"/>
</dbReference>
<feature type="region of interest" description="Disordered" evidence="2">
    <location>
        <begin position="627"/>
        <end position="646"/>
    </location>
</feature>